<proteinExistence type="predicted"/>
<keyword evidence="1" id="KW-0812">Transmembrane</keyword>
<keyword evidence="1" id="KW-0472">Membrane</keyword>
<dbReference type="EMBL" id="BK016265">
    <property type="protein sequence ID" value="DAG06060.1"/>
    <property type="molecule type" value="Genomic_DNA"/>
</dbReference>
<keyword evidence="1" id="KW-1133">Transmembrane helix</keyword>
<evidence type="ECO:0000256" key="1">
    <source>
        <dbReference type="SAM" id="Phobius"/>
    </source>
</evidence>
<sequence length="62" mass="7231">MENFNKSVLEVMLESGAMIYWIAIVIGLLLIGILYMFLESKNKKAIKIRKYLQETMDEIFGE</sequence>
<name>A0A8S5VH69_9CAUD</name>
<organism evidence="2">
    <name type="scientific">Myoviridae sp. ctkfK18</name>
    <dbReference type="NCBI Taxonomy" id="2825165"/>
    <lineage>
        <taxon>Viruses</taxon>
        <taxon>Duplodnaviria</taxon>
        <taxon>Heunggongvirae</taxon>
        <taxon>Uroviricota</taxon>
        <taxon>Caudoviricetes</taxon>
    </lineage>
</organism>
<feature type="transmembrane region" description="Helical" evidence="1">
    <location>
        <begin position="18"/>
        <end position="38"/>
    </location>
</feature>
<reference evidence="2" key="1">
    <citation type="journal article" date="2021" name="Proc. Natl. Acad. Sci. U.S.A.">
        <title>A Catalog of Tens of Thousands of Viruses from Human Metagenomes Reveals Hidden Associations with Chronic Diseases.</title>
        <authorList>
            <person name="Tisza M.J."/>
            <person name="Buck C.B."/>
        </authorList>
    </citation>
    <scope>NUCLEOTIDE SEQUENCE</scope>
    <source>
        <strain evidence="2">CtkfK18</strain>
    </source>
</reference>
<evidence type="ECO:0000313" key="2">
    <source>
        <dbReference type="EMBL" id="DAG06060.1"/>
    </source>
</evidence>
<accession>A0A8S5VH69</accession>
<protein>
    <submittedName>
        <fullName evidence="2">YtxH-like protein</fullName>
    </submittedName>
</protein>